<dbReference type="GO" id="GO:0015628">
    <property type="term" value="P:protein secretion by the type II secretion system"/>
    <property type="evidence" value="ECO:0007669"/>
    <property type="project" value="InterPro"/>
</dbReference>
<dbReference type="Pfam" id="PF12693">
    <property type="entry name" value="GspL_C"/>
    <property type="match status" value="1"/>
</dbReference>
<evidence type="ECO:0000259" key="11">
    <source>
        <dbReference type="Pfam" id="PF12693"/>
    </source>
</evidence>
<gene>
    <name evidence="12" type="ORF">AYR66_04720</name>
</gene>
<comment type="similarity">
    <text evidence="2">Belongs to the GSP L family.</text>
</comment>
<keyword evidence="5" id="KW-0997">Cell inner membrane</keyword>
<evidence type="ECO:0000313" key="12">
    <source>
        <dbReference type="EMBL" id="OWW22710.1"/>
    </source>
</evidence>
<evidence type="ECO:0000256" key="4">
    <source>
        <dbReference type="ARBA" id="ARBA00022475"/>
    </source>
</evidence>
<dbReference type="SUPFAM" id="SSF53067">
    <property type="entry name" value="Actin-like ATPase domain"/>
    <property type="match status" value="1"/>
</dbReference>
<dbReference type="InterPro" id="IPR043129">
    <property type="entry name" value="ATPase_NBD"/>
</dbReference>
<dbReference type="GO" id="GO:0009276">
    <property type="term" value="C:Gram-negative-bacterium-type cell wall"/>
    <property type="evidence" value="ECO:0007669"/>
    <property type="project" value="InterPro"/>
</dbReference>
<name>A0A254TJ85_9BURK</name>
<dbReference type="InterPro" id="IPR007812">
    <property type="entry name" value="T2SS_protein-GspL"/>
</dbReference>
<keyword evidence="7" id="KW-0653">Protein transport</keyword>
<evidence type="ECO:0000256" key="6">
    <source>
        <dbReference type="ARBA" id="ARBA00022692"/>
    </source>
</evidence>
<dbReference type="PIRSF" id="PIRSF015761">
    <property type="entry name" value="Protein_L"/>
    <property type="match status" value="1"/>
</dbReference>
<comment type="subcellular location">
    <subcellularLocation>
        <location evidence="1">Cell inner membrane</location>
        <topology evidence="1">Single-pass membrane protein</topology>
    </subcellularLocation>
</comment>
<evidence type="ECO:0000256" key="9">
    <source>
        <dbReference type="ARBA" id="ARBA00023136"/>
    </source>
</evidence>
<keyword evidence="9" id="KW-0472">Membrane</keyword>
<evidence type="ECO:0000259" key="10">
    <source>
        <dbReference type="Pfam" id="PF05134"/>
    </source>
</evidence>
<keyword evidence="4" id="KW-1003">Cell membrane</keyword>
<dbReference type="Gene3D" id="3.30.420.380">
    <property type="match status" value="1"/>
</dbReference>
<dbReference type="InterPro" id="IPR025691">
    <property type="entry name" value="GspL_pp_dom"/>
</dbReference>
<dbReference type="Proteomes" id="UP000197535">
    <property type="component" value="Unassembled WGS sequence"/>
</dbReference>
<protein>
    <submittedName>
        <fullName evidence="12">General secretion pathway protein GspL</fullName>
    </submittedName>
</protein>
<keyword evidence="3" id="KW-0813">Transport</keyword>
<organism evidence="12 13">
    <name type="scientific">Noviherbaspirillum denitrificans</name>
    <dbReference type="NCBI Taxonomy" id="1968433"/>
    <lineage>
        <taxon>Bacteria</taxon>
        <taxon>Pseudomonadati</taxon>
        <taxon>Pseudomonadota</taxon>
        <taxon>Betaproteobacteria</taxon>
        <taxon>Burkholderiales</taxon>
        <taxon>Oxalobacteraceae</taxon>
        <taxon>Noviherbaspirillum</taxon>
    </lineage>
</organism>
<evidence type="ECO:0000313" key="13">
    <source>
        <dbReference type="Proteomes" id="UP000197535"/>
    </source>
</evidence>
<evidence type="ECO:0000256" key="3">
    <source>
        <dbReference type="ARBA" id="ARBA00022448"/>
    </source>
</evidence>
<comment type="caution">
    <text evidence="12">The sequence shown here is derived from an EMBL/GenBank/DDBJ whole genome shotgun (WGS) entry which is preliminary data.</text>
</comment>
<dbReference type="GO" id="GO:0005886">
    <property type="term" value="C:plasma membrane"/>
    <property type="evidence" value="ECO:0007669"/>
    <property type="project" value="UniProtKB-SubCell"/>
</dbReference>
<dbReference type="AlphaFoldDB" id="A0A254TJ85"/>
<reference evidence="12 13" key="1">
    <citation type="submission" date="2016-02" db="EMBL/GenBank/DDBJ databases">
        <authorList>
            <person name="Wen L."/>
            <person name="He K."/>
            <person name="Yang H."/>
        </authorList>
    </citation>
    <scope>NUCLEOTIDE SEQUENCE [LARGE SCALE GENOMIC DNA]</scope>
    <source>
        <strain evidence="12 13">TSA40</strain>
    </source>
</reference>
<accession>A0A254TJ85</accession>
<evidence type="ECO:0000256" key="5">
    <source>
        <dbReference type="ARBA" id="ARBA00022519"/>
    </source>
</evidence>
<dbReference type="NCBIfam" id="TIGR01709">
    <property type="entry name" value="typeII_sec_gspL"/>
    <property type="match status" value="1"/>
</dbReference>
<feature type="domain" description="GspL cytoplasmic actin-ATPase-like" evidence="10">
    <location>
        <begin position="19"/>
        <end position="135"/>
    </location>
</feature>
<keyword evidence="8" id="KW-1133">Transmembrane helix</keyword>
<keyword evidence="6" id="KW-0812">Transmembrane</keyword>
<evidence type="ECO:0000256" key="2">
    <source>
        <dbReference type="ARBA" id="ARBA00005318"/>
    </source>
</evidence>
<keyword evidence="13" id="KW-1185">Reference proteome</keyword>
<dbReference type="GO" id="GO:0015627">
    <property type="term" value="C:type II protein secretion system complex"/>
    <property type="evidence" value="ECO:0007669"/>
    <property type="project" value="InterPro"/>
</dbReference>
<dbReference type="EMBL" id="LSTO01000001">
    <property type="protein sequence ID" value="OWW22710.1"/>
    <property type="molecule type" value="Genomic_DNA"/>
</dbReference>
<dbReference type="InterPro" id="IPR024230">
    <property type="entry name" value="GspL_cyto_dom"/>
</dbReference>
<proteinExistence type="inferred from homology"/>
<feature type="domain" description="GspL periplasmic" evidence="11">
    <location>
        <begin position="246"/>
        <end position="385"/>
    </location>
</feature>
<evidence type="ECO:0000256" key="7">
    <source>
        <dbReference type="ARBA" id="ARBA00022927"/>
    </source>
</evidence>
<evidence type="ECO:0000256" key="1">
    <source>
        <dbReference type="ARBA" id="ARBA00004377"/>
    </source>
</evidence>
<dbReference type="Pfam" id="PF05134">
    <property type="entry name" value="T2SSL"/>
    <property type="match status" value="1"/>
</dbReference>
<sequence>MPLYCHYAVASASGAVEREGVAALSELAEQVKRAQRVVLLLAASDVTLLRVKMPPLSGAKLRAALPNLVEDRLMSDPEECVVVAGDMHAGLRTVAVVGRNWLELLIRTLRSLGARNISAVPSQLCLPYQGDTASAAVSEHGPEADLAVRVAEQDGLGLSIIADQPESLAFEAMQSLAAVVPAAPIALYVPQSRVRDYQESLHVAPTLEQRITLHADSWQRWVAGAGKAGVDLIAGMGSGAGPQFDWKPWRWPLVIGAAVLLVNVIGLNVDWLRLKREASALSNGMVQTYRAAFPKDPVIIDPLAQLRQKMAGAQRDSGQLAPDDFLALASAFSEAWASTGQGPAPVASLEYRDRSLTVKLKPGTSASMEQLKTALSSRNLSLTQSTAGVWQIRSGK</sequence>
<evidence type="ECO:0000256" key="8">
    <source>
        <dbReference type="ARBA" id="ARBA00022989"/>
    </source>
</evidence>